<dbReference type="Gene3D" id="2.40.50.100">
    <property type="match status" value="1"/>
</dbReference>
<keyword evidence="4" id="KW-1185">Reference proteome</keyword>
<dbReference type="Pfam" id="PF25876">
    <property type="entry name" value="HH_MFP_RND"/>
    <property type="match status" value="1"/>
</dbReference>
<feature type="domain" description="Multidrug resistance protein MdtA-like alpha-helical hairpin" evidence="2">
    <location>
        <begin position="128"/>
        <end position="190"/>
    </location>
</feature>
<keyword evidence="1" id="KW-0812">Transmembrane</keyword>
<dbReference type="SUPFAM" id="SSF111369">
    <property type="entry name" value="HlyD-like secretion proteins"/>
    <property type="match status" value="3"/>
</dbReference>
<comment type="caution">
    <text evidence="3">The sequence shown here is derived from an EMBL/GenBank/DDBJ whole genome shotgun (WGS) entry which is preliminary data.</text>
</comment>
<organism evidence="3 4">
    <name type="scientific">Victivallis lenta</name>
    <dbReference type="NCBI Taxonomy" id="2606640"/>
    <lineage>
        <taxon>Bacteria</taxon>
        <taxon>Pseudomonadati</taxon>
        <taxon>Lentisphaerota</taxon>
        <taxon>Lentisphaeria</taxon>
        <taxon>Victivallales</taxon>
        <taxon>Victivallaceae</taxon>
        <taxon>Victivallis</taxon>
    </lineage>
</organism>
<evidence type="ECO:0000313" key="3">
    <source>
        <dbReference type="EMBL" id="MST97290.1"/>
    </source>
</evidence>
<evidence type="ECO:0000259" key="2">
    <source>
        <dbReference type="Pfam" id="PF25876"/>
    </source>
</evidence>
<dbReference type="FunFam" id="2.40.50.100:FF:000077">
    <property type="entry name" value="Glycoside hydrolase family 43"/>
    <property type="match status" value="1"/>
</dbReference>
<dbReference type="GO" id="GO:0005886">
    <property type="term" value="C:plasma membrane"/>
    <property type="evidence" value="ECO:0007669"/>
    <property type="project" value="TreeGrafter"/>
</dbReference>
<accession>A0A844G0U9</accession>
<dbReference type="EMBL" id="VUNS01000008">
    <property type="protein sequence ID" value="MST97290.1"/>
    <property type="molecule type" value="Genomic_DNA"/>
</dbReference>
<keyword evidence="1" id="KW-0472">Membrane</keyword>
<dbReference type="Proteomes" id="UP000435649">
    <property type="component" value="Unassembled WGS sequence"/>
</dbReference>
<dbReference type="Gene3D" id="2.40.30.170">
    <property type="match status" value="1"/>
</dbReference>
<evidence type="ECO:0000256" key="1">
    <source>
        <dbReference type="SAM" id="Phobius"/>
    </source>
</evidence>
<feature type="transmembrane region" description="Helical" evidence="1">
    <location>
        <begin position="17"/>
        <end position="34"/>
    </location>
</feature>
<dbReference type="AlphaFoldDB" id="A0A844G0U9"/>
<dbReference type="InterPro" id="IPR058624">
    <property type="entry name" value="MdtA-like_HH"/>
</dbReference>
<dbReference type="Gene3D" id="1.10.287.470">
    <property type="entry name" value="Helix hairpin bin"/>
    <property type="match status" value="1"/>
</dbReference>
<dbReference type="PANTHER" id="PTHR30438">
    <property type="entry name" value="36 KDA ANTIGEN-RELATED"/>
    <property type="match status" value="1"/>
</dbReference>
<reference evidence="3 4" key="1">
    <citation type="submission" date="2019-08" db="EMBL/GenBank/DDBJ databases">
        <title>In-depth cultivation of the pig gut microbiome towards novel bacterial diversity and tailored functional studies.</title>
        <authorList>
            <person name="Wylensek D."/>
            <person name="Hitch T.C.A."/>
            <person name="Clavel T."/>
        </authorList>
    </citation>
    <scope>NUCLEOTIDE SEQUENCE [LARGE SCALE GENOMIC DNA]</scope>
    <source>
        <strain evidence="3 4">BBE-744-WT-12</strain>
    </source>
</reference>
<dbReference type="PANTHER" id="PTHR30438:SF2">
    <property type="entry name" value="MEMBRANE PROTEIN"/>
    <property type="match status" value="1"/>
</dbReference>
<keyword evidence="1" id="KW-1133">Transmembrane helix</keyword>
<name>A0A844G0U9_9BACT</name>
<proteinExistence type="predicted"/>
<evidence type="ECO:0000313" key="4">
    <source>
        <dbReference type="Proteomes" id="UP000435649"/>
    </source>
</evidence>
<protein>
    <submittedName>
        <fullName evidence="3">HlyD family efflux transporter periplasmic adaptor subunit</fullName>
    </submittedName>
</protein>
<gene>
    <name evidence="3" type="ORF">FYJ85_09580</name>
</gene>
<sequence>MTGSGTQGGDGGSVKKIILLLVIAAVAAAGYFFYKKYSDAGKNGNGRLVSGNGRLEATEVSIATKLAGRIEEVMVNEGDFVTRGQPLARMQTNVLEAQLAQAQAQHSRAVTAEASAKATIEVRLSEKEAAKAVVLQKKSGLDGARKRYERLKLLDQADATSKQQYEDAETAFFAAEAELAAAQASLKQADAAIEVAKAEAAGAAAAIEAADADIARIQADIDDSLLTAPREGRIQYRIAQPGEVLSAGGRVLNLVDLTDVYMTFFLPEEVAGKVSLGADVRLVFDAIPDIPIPAEVSYVASVAQFTPKTVETQSERQKLMFRVKARIDPALLRKYIKLVKTGIPGVTWVKLDPAAEWPEALQLKKREL</sequence>